<feature type="region of interest" description="Disordered" evidence="1">
    <location>
        <begin position="443"/>
        <end position="481"/>
    </location>
</feature>
<evidence type="ECO:0000256" key="1">
    <source>
        <dbReference type="SAM" id="MobiDB-lite"/>
    </source>
</evidence>
<evidence type="ECO:0008006" key="5">
    <source>
        <dbReference type="Google" id="ProtNLM"/>
    </source>
</evidence>
<proteinExistence type="predicted"/>
<evidence type="ECO:0000313" key="4">
    <source>
        <dbReference type="Proteomes" id="UP001595386"/>
    </source>
</evidence>
<dbReference type="RefSeq" id="WP_379760634.1">
    <property type="nucleotide sequence ID" value="NZ_JBHRSQ010000020.1"/>
</dbReference>
<feature type="chain" id="PRO_5046909491" description="Curli production assembly/transport component CsgG" evidence="2">
    <location>
        <begin position="33"/>
        <end position="481"/>
    </location>
</feature>
<keyword evidence="2" id="KW-0732">Signal</keyword>
<dbReference type="EMBL" id="JBHRSQ010000020">
    <property type="protein sequence ID" value="MFC2993216.1"/>
    <property type="molecule type" value="Genomic_DNA"/>
</dbReference>
<keyword evidence="4" id="KW-1185">Reference proteome</keyword>
<sequence>MQRLINKLRCKYGLLMILSLVFSVGFSQLAFSQEVTADESSVEVQDGDGQDEDSDELSDAEARALQPLDGEYGSDVEQRWRTILADSGLHEGENERNIFISSGIATVAMEKGVPGWIESRRIAYDVAMARAKAELVSTIGQKIQQSGTAQFTTNASFGQGQIQEIETVDRTARIIDKVGELTEATLDAALRDIDPNYDQSKYETMSMPERQVVLENLFEQSAYRSAARVISGAKTFHVIEGQTSDGSNHEILVGMVWSPRLSGLAAAIQDGRTSVKADGTRTSAEDMVPKAVGDAVTAMGTRMFIDDNGDRAIISYAQAEPAQVNPNDRDMARRAALSVAEDLALGQIAAFVGENVAMESSVSARQLTQVYADLVQRGVEIDTEQVQTIRSATGRVNISGANTIWRQVVEHPETQQDIAVVAVVWSPSGQAMGRRMGEAIDAARAAGPEAGTQTQGDQNDENAEDKSSMTFESKPVDPSIL</sequence>
<comment type="caution">
    <text evidence="3">The sequence shown here is derived from an EMBL/GenBank/DDBJ whole genome shotgun (WGS) entry which is preliminary data.</text>
</comment>
<accession>A0ABV7B6Z9</accession>
<protein>
    <recommendedName>
        <fullName evidence="5">Curli production assembly/transport component CsgG</fullName>
    </recommendedName>
</protein>
<dbReference type="Proteomes" id="UP001595386">
    <property type="component" value="Unassembled WGS sequence"/>
</dbReference>
<name>A0ABV7B6Z9_9GAMM</name>
<feature type="signal peptide" evidence="2">
    <location>
        <begin position="1"/>
        <end position="32"/>
    </location>
</feature>
<evidence type="ECO:0000256" key="2">
    <source>
        <dbReference type="SAM" id="SignalP"/>
    </source>
</evidence>
<reference evidence="4" key="1">
    <citation type="journal article" date="2019" name="Int. J. Syst. Evol. Microbiol.">
        <title>The Global Catalogue of Microorganisms (GCM) 10K type strain sequencing project: providing services to taxonomists for standard genome sequencing and annotation.</title>
        <authorList>
            <consortium name="The Broad Institute Genomics Platform"/>
            <consortium name="The Broad Institute Genome Sequencing Center for Infectious Disease"/>
            <person name="Wu L."/>
            <person name="Ma J."/>
        </authorList>
    </citation>
    <scope>NUCLEOTIDE SEQUENCE [LARGE SCALE GENOMIC DNA]</scope>
    <source>
        <strain evidence="4">KCTC 52660</strain>
    </source>
</reference>
<gene>
    <name evidence="3" type="ORF">ACFODV_14420</name>
</gene>
<organism evidence="3 4">
    <name type="scientific">Halomonas tibetensis</name>
    <dbReference type="NCBI Taxonomy" id="2259590"/>
    <lineage>
        <taxon>Bacteria</taxon>
        <taxon>Pseudomonadati</taxon>
        <taxon>Pseudomonadota</taxon>
        <taxon>Gammaproteobacteria</taxon>
        <taxon>Oceanospirillales</taxon>
        <taxon>Halomonadaceae</taxon>
        <taxon>Halomonas</taxon>
    </lineage>
</organism>
<evidence type="ECO:0000313" key="3">
    <source>
        <dbReference type="EMBL" id="MFC2993216.1"/>
    </source>
</evidence>